<evidence type="ECO:0000313" key="6">
    <source>
        <dbReference type="EMBL" id="CDW77847.1"/>
    </source>
</evidence>
<accession>A0A078A8F2</accession>
<evidence type="ECO:0000256" key="1">
    <source>
        <dbReference type="ARBA" id="ARBA00007698"/>
    </source>
</evidence>
<organism evidence="6 7">
    <name type="scientific">Stylonychia lemnae</name>
    <name type="common">Ciliate</name>
    <dbReference type="NCBI Taxonomy" id="5949"/>
    <lineage>
        <taxon>Eukaryota</taxon>
        <taxon>Sar</taxon>
        <taxon>Alveolata</taxon>
        <taxon>Ciliophora</taxon>
        <taxon>Intramacronucleata</taxon>
        <taxon>Spirotrichea</taxon>
        <taxon>Stichotrichia</taxon>
        <taxon>Sporadotrichida</taxon>
        <taxon>Oxytrichidae</taxon>
        <taxon>Stylonychinae</taxon>
        <taxon>Stylonychia</taxon>
    </lineage>
</organism>
<dbReference type="GO" id="GO:1990904">
    <property type="term" value="C:ribonucleoprotein complex"/>
    <property type="evidence" value="ECO:0007669"/>
    <property type="project" value="UniProtKB-KW"/>
</dbReference>
<dbReference type="HAMAP" id="MF_00382">
    <property type="entry name" value="Ribosomal_bL20"/>
    <property type="match status" value="1"/>
</dbReference>
<dbReference type="SUPFAM" id="SSF74731">
    <property type="entry name" value="Ribosomal protein L20"/>
    <property type="match status" value="1"/>
</dbReference>
<dbReference type="EMBL" id="CCKQ01006523">
    <property type="protein sequence ID" value="CDW77847.1"/>
    <property type="molecule type" value="Genomic_DNA"/>
</dbReference>
<dbReference type="GO" id="GO:0005840">
    <property type="term" value="C:ribosome"/>
    <property type="evidence" value="ECO:0007669"/>
    <property type="project" value="UniProtKB-KW"/>
</dbReference>
<dbReference type="GO" id="GO:0019843">
    <property type="term" value="F:rRNA binding"/>
    <property type="evidence" value="ECO:0007669"/>
    <property type="project" value="InterPro"/>
</dbReference>
<name>A0A078A8F2_STYLE</name>
<dbReference type="PANTHER" id="PTHR10986">
    <property type="entry name" value="39S RIBOSOMAL PROTEIN L20"/>
    <property type="match status" value="1"/>
</dbReference>
<keyword evidence="7" id="KW-1185">Reference proteome</keyword>
<protein>
    <submittedName>
        <fullName evidence="6">50s ribosomal protein l20</fullName>
    </submittedName>
</protein>
<feature type="compositionally biased region" description="Basic and acidic residues" evidence="5">
    <location>
        <begin position="195"/>
        <end position="212"/>
    </location>
</feature>
<dbReference type="InParanoid" id="A0A078A8F2"/>
<dbReference type="OrthoDB" id="10251781at2759"/>
<evidence type="ECO:0000256" key="2">
    <source>
        <dbReference type="ARBA" id="ARBA00022980"/>
    </source>
</evidence>
<evidence type="ECO:0000313" key="7">
    <source>
        <dbReference type="Proteomes" id="UP000039865"/>
    </source>
</evidence>
<dbReference type="Gene3D" id="6.10.160.10">
    <property type="match status" value="1"/>
</dbReference>
<evidence type="ECO:0000256" key="4">
    <source>
        <dbReference type="RuleBase" id="RU000561"/>
    </source>
</evidence>
<dbReference type="InterPro" id="IPR035566">
    <property type="entry name" value="Ribosomal_protein_bL20_C"/>
</dbReference>
<dbReference type="CDD" id="cd07026">
    <property type="entry name" value="Ribosomal_L20"/>
    <property type="match status" value="1"/>
</dbReference>
<dbReference type="Pfam" id="PF00453">
    <property type="entry name" value="Ribosomal_L20"/>
    <property type="match status" value="1"/>
</dbReference>
<dbReference type="Proteomes" id="UP000039865">
    <property type="component" value="Unassembled WGS sequence"/>
</dbReference>
<keyword evidence="2 4" id="KW-0689">Ribosomal protein</keyword>
<dbReference type="GO" id="GO:0003735">
    <property type="term" value="F:structural constituent of ribosome"/>
    <property type="evidence" value="ECO:0007669"/>
    <property type="project" value="InterPro"/>
</dbReference>
<dbReference type="FunFam" id="1.10.1900.20:FF:000001">
    <property type="entry name" value="50S ribosomal protein L20"/>
    <property type="match status" value="1"/>
</dbReference>
<comment type="similarity">
    <text evidence="1 4">Belongs to the bacterial ribosomal protein bL20 family.</text>
</comment>
<dbReference type="GO" id="GO:0006412">
    <property type="term" value="P:translation"/>
    <property type="evidence" value="ECO:0007669"/>
    <property type="project" value="InterPro"/>
</dbReference>
<evidence type="ECO:0000256" key="5">
    <source>
        <dbReference type="SAM" id="MobiDB-lite"/>
    </source>
</evidence>
<dbReference type="Gene3D" id="1.10.1900.20">
    <property type="entry name" value="Ribosomal protein L20"/>
    <property type="match status" value="1"/>
</dbReference>
<feature type="region of interest" description="Disordered" evidence="5">
    <location>
        <begin position="195"/>
        <end position="229"/>
    </location>
</feature>
<evidence type="ECO:0000256" key="3">
    <source>
        <dbReference type="ARBA" id="ARBA00023274"/>
    </source>
</evidence>
<dbReference type="InterPro" id="IPR005813">
    <property type="entry name" value="Ribosomal_bL20"/>
</dbReference>
<keyword evidence="3 4" id="KW-0687">Ribonucleoprotein</keyword>
<gene>
    <name evidence="6" type="primary">Contig12795.g13650</name>
    <name evidence="6" type="ORF">STYLEM_6813</name>
</gene>
<proteinExistence type="inferred from homology"/>
<sequence>MANFSRKKVFRLAKGFTGRSNNCFGLALRRVHKALKYSYRDRKVKKRVVRRAWIHSINAAVREHGVNYSRFAHGLTKSNIQLDRKILADLAINEPYSFKAVVDEVDKQSDLKSMIRAKPQYMKQRALNYEQALQQGYLRETAPTAEEAAEIEKQLLPPNVKLYGLRFPERDSKTPADHMRLSYKEEDLAYFKEQERLTTTDKEQKKQPREVLQDNWDEDMNDYINKRKP</sequence>
<dbReference type="PRINTS" id="PR00062">
    <property type="entry name" value="RIBOSOMALL20"/>
</dbReference>
<dbReference type="NCBIfam" id="TIGR01032">
    <property type="entry name" value="rplT_bact"/>
    <property type="match status" value="1"/>
</dbReference>
<reference evidence="6 7" key="1">
    <citation type="submission" date="2014-06" db="EMBL/GenBank/DDBJ databases">
        <authorList>
            <person name="Swart Estienne"/>
        </authorList>
    </citation>
    <scope>NUCLEOTIDE SEQUENCE [LARGE SCALE GENOMIC DNA]</scope>
    <source>
        <strain evidence="6 7">130c</strain>
    </source>
</reference>
<dbReference type="AlphaFoldDB" id="A0A078A8F2"/>